<dbReference type="SUPFAM" id="SSF49464">
    <property type="entry name" value="Carboxypeptidase regulatory domain-like"/>
    <property type="match status" value="1"/>
</dbReference>
<organism evidence="10 11">
    <name type="scientific">Heminiphilus faecis</name>
    <dbReference type="NCBI Taxonomy" id="2601703"/>
    <lineage>
        <taxon>Bacteria</taxon>
        <taxon>Pseudomonadati</taxon>
        <taxon>Bacteroidota</taxon>
        <taxon>Bacteroidia</taxon>
        <taxon>Bacteroidales</taxon>
        <taxon>Muribaculaceae</taxon>
        <taxon>Heminiphilus</taxon>
    </lineage>
</organism>
<dbReference type="RefSeq" id="WP_121698134.1">
    <property type="nucleotide sequence ID" value="NZ_JBCLPP010000003.1"/>
</dbReference>
<dbReference type="Pfam" id="PF13715">
    <property type="entry name" value="CarbopepD_reg_2"/>
    <property type="match status" value="1"/>
</dbReference>
<dbReference type="Gene3D" id="2.40.170.20">
    <property type="entry name" value="TonB-dependent receptor, beta-barrel domain"/>
    <property type="match status" value="1"/>
</dbReference>
<dbReference type="InterPro" id="IPR037066">
    <property type="entry name" value="Plug_dom_sf"/>
</dbReference>
<sequence length="940" mass="104692">MKKLLSLLIAIAFSVLTVTAQHQHAHHNTVKLSGTIFERDNSDSIPLEYAVIALPDYGMSTASRIGGYYEFSGVPKGKTLLTITYVGKLPVEKTVNLTANTVLDFTLENENFRIKEVTVTAQASKAGQSTSSIIGRTAMDHMQATSLSDVMSLLPGQLSTEPNLSAAKTANIRGSGSMNSLGTAIIRDGAPLSNNANLSTINPTIAGKTTATGGGVSATTGIDMRTVSTDNIESIEVIRGIPSVEHGDLTSGAVIINSKAGREPLRITAKANPKVYMGSIGTGFLLGENRGALNVNADYAHNTNDPVESYRTYQRISARTMYSKELWRNFNSNTSFNFYYGKDARDLNPDDEASKRASRGEEYNFNLNTNGTWNINKGWLKSLRYVVSGTYALKKSFHQEMMVSNNTPYSMTTTDGTVLSNFAGQDIFDAEGNKITNFSDIDKDKFSYKLPANYFSRYNIDSREVNVFAKVVGTLFKQTGMVNNRILFGADFRTDGNVGHGKIWDPTAPPEREVTSANGSYRPRDYSDIPFINQVGVFAEENFTWQLGLRELRLQAGVRYDHASEVGGIVSPRFNGSFELIPNKLWIRGGYGVTAKMPTLLYLHPEQAYFEYKNLDEIGSSKIPEEEQLFITTTKVYDVSNKNLKIASNRKAEAGIDMKLGQMTFSVTAFREQLKNGYSLNKTLDTFMPFMWDEYKRNADGQLELKSSNSVLSSWFTPDNCINYTSKGIEFDFNFGRIEKINTSISLNGLYIRDKSNNSSYTFYEPNNDKTADKRTDVAIYAPGTLHSYSDRFSTALRVTHNIPSIGFVVTLTAQTVWKDANWGKYGNDTIPIGYLSLQDAKPVFFEEGLFNTVQDVKDAGLNHLLKTNVAHPLEVKESYSPYFCFNINVTKEIGDMMRVSFFANNMFRSYPRHESKRYPGSFVLLNNRFYFGIELALTL</sequence>
<evidence type="ECO:0000256" key="6">
    <source>
        <dbReference type="ARBA" id="ARBA00023136"/>
    </source>
</evidence>
<dbReference type="Gene3D" id="2.60.40.1120">
    <property type="entry name" value="Carboxypeptidase-like, regulatory domain"/>
    <property type="match status" value="1"/>
</dbReference>
<evidence type="ECO:0000313" key="11">
    <source>
        <dbReference type="Proteomes" id="UP001565200"/>
    </source>
</evidence>
<keyword evidence="7" id="KW-0998">Cell outer membrane</keyword>
<dbReference type="InterPro" id="IPR012910">
    <property type="entry name" value="Plug_dom"/>
</dbReference>
<dbReference type="PANTHER" id="PTHR30069">
    <property type="entry name" value="TONB-DEPENDENT OUTER MEMBRANE RECEPTOR"/>
    <property type="match status" value="1"/>
</dbReference>
<feature type="chain" id="PRO_5046083144" evidence="8">
    <location>
        <begin position="21"/>
        <end position="940"/>
    </location>
</feature>
<evidence type="ECO:0000256" key="1">
    <source>
        <dbReference type="ARBA" id="ARBA00004571"/>
    </source>
</evidence>
<evidence type="ECO:0000256" key="3">
    <source>
        <dbReference type="ARBA" id="ARBA00022452"/>
    </source>
</evidence>
<keyword evidence="5 8" id="KW-0732">Signal</keyword>
<keyword evidence="3" id="KW-1134">Transmembrane beta strand</keyword>
<dbReference type="PANTHER" id="PTHR30069:SF29">
    <property type="entry name" value="HEMOGLOBIN AND HEMOGLOBIN-HAPTOGLOBIN-BINDING PROTEIN 1-RELATED"/>
    <property type="match status" value="1"/>
</dbReference>
<dbReference type="InterPro" id="IPR039426">
    <property type="entry name" value="TonB-dep_rcpt-like"/>
</dbReference>
<dbReference type="Gene3D" id="2.170.130.10">
    <property type="entry name" value="TonB-dependent receptor, plug domain"/>
    <property type="match status" value="1"/>
</dbReference>
<comment type="subcellular location">
    <subcellularLocation>
        <location evidence="1">Cell outer membrane</location>
        <topology evidence="1">Multi-pass membrane protein</topology>
    </subcellularLocation>
</comment>
<dbReference type="Pfam" id="PF07715">
    <property type="entry name" value="Plug"/>
    <property type="match status" value="1"/>
</dbReference>
<keyword evidence="2" id="KW-0813">Transport</keyword>
<dbReference type="SUPFAM" id="SSF56935">
    <property type="entry name" value="Porins"/>
    <property type="match status" value="1"/>
</dbReference>
<evidence type="ECO:0000256" key="5">
    <source>
        <dbReference type="ARBA" id="ARBA00022729"/>
    </source>
</evidence>
<dbReference type="InterPro" id="IPR036942">
    <property type="entry name" value="Beta-barrel_TonB_sf"/>
</dbReference>
<accession>A0ABV4CX74</accession>
<keyword evidence="4" id="KW-0812">Transmembrane</keyword>
<comment type="caution">
    <text evidence="10">The sequence shown here is derived from an EMBL/GenBank/DDBJ whole genome shotgun (WGS) entry which is preliminary data.</text>
</comment>
<name>A0ABV4CX74_9BACT</name>
<dbReference type="InterPro" id="IPR008969">
    <property type="entry name" value="CarboxyPept-like_regulatory"/>
</dbReference>
<evidence type="ECO:0000256" key="2">
    <source>
        <dbReference type="ARBA" id="ARBA00022448"/>
    </source>
</evidence>
<gene>
    <name evidence="10" type="ORF">AAK873_01540</name>
</gene>
<feature type="signal peptide" evidence="8">
    <location>
        <begin position="1"/>
        <end position="20"/>
    </location>
</feature>
<dbReference type="Proteomes" id="UP001565200">
    <property type="component" value="Unassembled WGS sequence"/>
</dbReference>
<keyword evidence="10" id="KW-0675">Receptor</keyword>
<keyword evidence="6" id="KW-0472">Membrane</keyword>
<keyword evidence="11" id="KW-1185">Reference proteome</keyword>
<evidence type="ECO:0000256" key="7">
    <source>
        <dbReference type="ARBA" id="ARBA00023237"/>
    </source>
</evidence>
<proteinExistence type="predicted"/>
<reference evidence="10 11" key="1">
    <citation type="submission" date="2024-03" db="EMBL/GenBank/DDBJ databases">
        <title>Mouse gut bacterial collection (mGBC) of GemPharmatech.</title>
        <authorList>
            <person name="He Y."/>
            <person name="Dong L."/>
            <person name="Wu D."/>
            <person name="Gao X."/>
            <person name="Lin Z."/>
        </authorList>
    </citation>
    <scope>NUCLEOTIDE SEQUENCE [LARGE SCALE GENOMIC DNA]</scope>
    <source>
        <strain evidence="10 11">54-13</strain>
    </source>
</reference>
<feature type="domain" description="TonB-dependent receptor plug" evidence="9">
    <location>
        <begin position="129"/>
        <end position="254"/>
    </location>
</feature>
<evidence type="ECO:0000259" key="9">
    <source>
        <dbReference type="Pfam" id="PF07715"/>
    </source>
</evidence>
<dbReference type="EMBL" id="JBCLPP010000003">
    <property type="protein sequence ID" value="MEY8244297.1"/>
    <property type="molecule type" value="Genomic_DNA"/>
</dbReference>
<evidence type="ECO:0000313" key="10">
    <source>
        <dbReference type="EMBL" id="MEY8244297.1"/>
    </source>
</evidence>
<protein>
    <submittedName>
        <fullName evidence="10">TonB-dependent receptor plug domain-containing protein</fullName>
    </submittedName>
</protein>
<evidence type="ECO:0000256" key="8">
    <source>
        <dbReference type="SAM" id="SignalP"/>
    </source>
</evidence>
<evidence type="ECO:0000256" key="4">
    <source>
        <dbReference type="ARBA" id="ARBA00022692"/>
    </source>
</evidence>